<keyword evidence="1" id="KW-0472">Membrane</keyword>
<accession>A0A0E9XN37</accession>
<reference evidence="2" key="2">
    <citation type="journal article" date="2015" name="Fish Shellfish Immunol.">
        <title>Early steps in the European eel (Anguilla anguilla)-Vibrio vulnificus interaction in the gills: Role of the RtxA13 toxin.</title>
        <authorList>
            <person name="Callol A."/>
            <person name="Pajuelo D."/>
            <person name="Ebbesson L."/>
            <person name="Teles M."/>
            <person name="MacKenzie S."/>
            <person name="Amaro C."/>
        </authorList>
    </citation>
    <scope>NUCLEOTIDE SEQUENCE</scope>
</reference>
<sequence length="45" mass="5045">MTAYHMPQFPTCCHPSGSEFRAIPVDSPILIYLGILISLVIHVYI</sequence>
<keyword evidence="1" id="KW-0812">Transmembrane</keyword>
<proteinExistence type="predicted"/>
<organism evidence="2">
    <name type="scientific">Anguilla anguilla</name>
    <name type="common">European freshwater eel</name>
    <name type="synonym">Muraena anguilla</name>
    <dbReference type="NCBI Taxonomy" id="7936"/>
    <lineage>
        <taxon>Eukaryota</taxon>
        <taxon>Metazoa</taxon>
        <taxon>Chordata</taxon>
        <taxon>Craniata</taxon>
        <taxon>Vertebrata</taxon>
        <taxon>Euteleostomi</taxon>
        <taxon>Actinopterygii</taxon>
        <taxon>Neopterygii</taxon>
        <taxon>Teleostei</taxon>
        <taxon>Anguilliformes</taxon>
        <taxon>Anguillidae</taxon>
        <taxon>Anguilla</taxon>
    </lineage>
</organism>
<keyword evidence="1" id="KW-1133">Transmembrane helix</keyword>
<evidence type="ECO:0000256" key="1">
    <source>
        <dbReference type="SAM" id="Phobius"/>
    </source>
</evidence>
<evidence type="ECO:0000313" key="2">
    <source>
        <dbReference type="EMBL" id="JAI04158.1"/>
    </source>
</evidence>
<name>A0A0E9XN37_ANGAN</name>
<feature type="transmembrane region" description="Helical" evidence="1">
    <location>
        <begin position="27"/>
        <end position="44"/>
    </location>
</feature>
<protein>
    <submittedName>
        <fullName evidence="2">Uncharacterized protein</fullName>
    </submittedName>
</protein>
<dbReference type="EMBL" id="GBXM01004420">
    <property type="protein sequence ID" value="JAI04158.1"/>
    <property type="molecule type" value="Transcribed_RNA"/>
</dbReference>
<reference evidence="2" key="1">
    <citation type="submission" date="2014-11" db="EMBL/GenBank/DDBJ databases">
        <authorList>
            <person name="Amaro Gonzalez C."/>
        </authorList>
    </citation>
    <scope>NUCLEOTIDE SEQUENCE</scope>
</reference>
<dbReference type="AlphaFoldDB" id="A0A0E9XN37"/>